<protein>
    <submittedName>
        <fullName evidence="1">Uncharacterized protein</fullName>
    </submittedName>
</protein>
<comment type="caution">
    <text evidence="1">The sequence shown here is derived from an EMBL/GenBank/DDBJ whole genome shotgun (WGS) entry which is preliminary data.</text>
</comment>
<dbReference type="Proteomes" id="UP001232725">
    <property type="component" value="Unassembled WGS sequence"/>
</dbReference>
<dbReference type="EMBL" id="JAVALS010000006">
    <property type="protein sequence ID" value="MDP5227557.1"/>
    <property type="molecule type" value="Genomic_DNA"/>
</dbReference>
<proteinExistence type="predicted"/>
<organism evidence="1 2">
    <name type="scientific">Arthrobacter horti</name>
    <dbReference type="NCBI Taxonomy" id="3068273"/>
    <lineage>
        <taxon>Bacteria</taxon>
        <taxon>Bacillati</taxon>
        <taxon>Actinomycetota</taxon>
        <taxon>Actinomycetes</taxon>
        <taxon>Micrococcales</taxon>
        <taxon>Micrococcaceae</taxon>
        <taxon>Arthrobacter</taxon>
    </lineage>
</organism>
<name>A0ABT9IQC6_9MICC</name>
<dbReference type="PROSITE" id="PS51257">
    <property type="entry name" value="PROKAR_LIPOPROTEIN"/>
    <property type="match status" value="1"/>
</dbReference>
<evidence type="ECO:0000313" key="1">
    <source>
        <dbReference type="EMBL" id="MDP5227557.1"/>
    </source>
</evidence>
<gene>
    <name evidence="1" type="ORF">Q9R02_10365</name>
</gene>
<evidence type="ECO:0000313" key="2">
    <source>
        <dbReference type="Proteomes" id="UP001232725"/>
    </source>
</evidence>
<keyword evidence="2" id="KW-1185">Reference proteome</keyword>
<sequence length="45" mass="4339">MRDSGIRTELPLIPAASGCSCCATDSVAAVRATAVVGAGCGLSLS</sequence>
<accession>A0ABT9IQC6</accession>
<reference evidence="1 2" key="1">
    <citation type="submission" date="2023-08" db="EMBL/GenBank/DDBJ databases">
        <title>Arthrobacter horti sp. nov., isolated from forest soil.</title>
        <authorList>
            <person name="Park M."/>
        </authorList>
    </citation>
    <scope>NUCLEOTIDE SEQUENCE [LARGE SCALE GENOMIC DNA]</scope>
    <source>
        <strain evidence="1 2">YJM1</strain>
    </source>
</reference>
<dbReference type="RefSeq" id="WP_305996608.1">
    <property type="nucleotide sequence ID" value="NZ_JAVALS010000006.1"/>
</dbReference>